<sequence length="315" mass="35018">MVSPVALPTRKLGKDGPEVVALGFGLMGLSAGYGTPDEVLVGKWFALHPERRQDIFLATKFGTRVEALNENPVVEFDTSPEYAREACERSLKRLGVESIDLYYIHRLDSKTPVEKTIEEMAKLKNGGKIKYLGISECTSAALRRAHAVHPIHAFQVEYNPWTLDIEGPSGTNLLQTTRELGITTVAYSPLGRGMLTGAIKRVDDFAPDDHRRFFPRFQGENFAKNLELVDKFKELAAKKDVTPGQLALAWLLAQGSDIIPIPGTRKIRYLEDNFAAFNIELTREEEKEIRKLVDDAHVAGPRGIGIGEFLDSAEL</sequence>
<protein>
    <submittedName>
        <fullName evidence="1">Uncharacterized protein</fullName>
    </submittedName>
</protein>
<accession>A0ACC1SDB8</accession>
<organism evidence="1 2">
    <name type="scientific">Fusarium decemcellulare</name>
    <dbReference type="NCBI Taxonomy" id="57161"/>
    <lineage>
        <taxon>Eukaryota</taxon>
        <taxon>Fungi</taxon>
        <taxon>Dikarya</taxon>
        <taxon>Ascomycota</taxon>
        <taxon>Pezizomycotina</taxon>
        <taxon>Sordariomycetes</taxon>
        <taxon>Hypocreomycetidae</taxon>
        <taxon>Hypocreales</taxon>
        <taxon>Nectriaceae</taxon>
        <taxon>Fusarium</taxon>
        <taxon>Fusarium decemcellulare species complex</taxon>
    </lineage>
</organism>
<dbReference type="EMBL" id="JANRMS010000593">
    <property type="protein sequence ID" value="KAJ3537209.1"/>
    <property type="molecule type" value="Genomic_DNA"/>
</dbReference>
<reference evidence="1" key="1">
    <citation type="submission" date="2022-08" db="EMBL/GenBank/DDBJ databases">
        <title>Genome Sequence of Fusarium decemcellulare.</title>
        <authorList>
            <person name="Buettner E."/>
        </authorList>
    </citation>
    <scope>NUCLEOTIDE SEQUENCE</scope>
    <source>
        <strain evidence="1">Babe19</strain>
    </source>
</reference>
<evidence type="ECO:0000313" key="1">
    <source>
        <dbReference type="EMBL" id="KAJ3537209.1"/>
    </source>
</evidence>
<comment type="caution">
    <text evidence="1">The sequence shown here is derived from an EMBL/GenBank/DDBJ whole genome shotgun (WGS) entry which is preliminary data.</text>
</comment>
<proteinExistence type="predicted"/>
<evidence type="ECO:0000313" key="2">
    <source>
        <dbReference type="Proteomes" id="UP001148629"/>
    </source>
</evidence>
<gene>
    <name evidence="1" type="ORF">NM208_g6409</name>
</gene>
<dbReference type="Proteomes" id="UP001148629">
    <property type="component" value="Unassembled WGS sequence"/>
</dbReference>
<name>A0ACC1SDB8_9HYPO</name>
<keyword evidence="2" id="KW-1185">Reference proteome</keyword>